<gene>
    <name evidence="3" type="ORF">GTP45_17615</name>
</gene>
<dbReference type="EMBL" id="WWCK01000005">
    <property type="protein sequence ID" value="MYM68638.1"/>
    <property type="molecule type" value="Genomic_DNA"/>
</dbReference>
<dbReference type="Pfam" id="PF00106">
    <property type="entry name" value="adh_short"/>
    <property type="match status" value="1"/>
</dbReference>
<accession>A0A7X4GS51</accession>
<dbReference type="InterPro" id="IPR002347">
    <property type="entry name" value="SDR_fam"/>
</dbReference>
<dbReference type="PRINTS" id="PR00080">
    <property type="entry name" value="SDRFAMILY"/>
</dbReference>
<dbReference type="PANTHER" id="PTHR42879">
    <property type="entry name" value="3-OXOACYL-(ACYL-CARRIER-PROTEIN) REDUCTASE"/>
    <property type="match status" value="1"/>
</dbReference>
<dbReference type="Gene3D" id="3.40.50.720">
    <property type="entry name" value="NAD(P)-binding Rossmann-like Domain"/>
    <property type="match status" value="1"/>
</dbReference>
<proteinExistence type="inferred from homology"/>
<dbReference type="SUPFAM" id="SSF51735">
    <property type="entry name" value="NAD(P)-binding Rossmann-fold domains"/>
    <property type="match status" value="1"/>
</dbReference>
<protein>
    <submittedName>
        <fullName evidence="3">SDR family oxidoreductase</fullName>
    </submittedName>
</protein>
<sequence>MELNLNGKTALVSASTSGIGYAIAAQLLEDGARVIINGRSEATVMQAVAALNERFGAGRALPLVADLSIAGGEAAAAAQYPQIDILINNMGTYALSDFFNTSDADWERMFNTNVWSGVRLARTYMKSMLARGHGRVIFISSEVALTPMASMAHYSASKATQLSISRSLAELTKGTAVTVNSVLPGPTETESLKGFITSVNPDLAYADAERKFMSENRPSSLIYRLAKPSEVANVVAFLASERAAVINGAAIRAEGGTVPTIA</sequence>
<keyword evidence="4" id="KW-1185">Reference proteome</keyword>
<evidence type="ECO:0000313" key="4">
    <source>
        <dbReference type="Proteomes" id="UP000450012"/>
    </source>
</evidence>
<dbReference type="RefSeq" id="WP_161015181.1">
    <property type="nucleotide sequence ID" value="NZ_WWCK01000005.1"/>
</dbReference>
<dbReference type="Proteomes" id="UP000450012">
    <property type="component" value="Unassembled WGS sequence"/>
</dbReference>
<dbReference type="CDD" id="cd05233">
    <property type="entry name" value="SDR_c"/>
    <property type="match status" value="1"/>
</dbReference>
<dbReference type="PRINTS" id="PR00081">
    <property type="entry name" value="GDHRDH"/>
</dbReference>
<dbReference type="InterPro" id="IPR036291">
    <property type="entry name" value="NAD(P)-bd_dom_sf"/>
</dbReference>
<comment type="similarity">
    <text evidence="1 2">Belongs to the short-chain dehydrogenases/reductases (SDR) family.</text>
</comment>
<name>A0A7X4GS51_9BURK</name>
<organism evidence="3 4">
    <name type="scientific">Duganella rivi</name>
    <dbReference type="NCBI Taxonomy" id="2666083"/>
    <lineage>
        <taxon>Bacteria</taxon>
        <taxon>Pseudomonadati</taxon>
        <taxon>Pseudomonadota</taxon>
        <taxon>Betaproteobacteria</taxon>
        <taxon>Burkholderiales</taxon>
        <taxon>Oxalobacteraceae</taxon>
        <taxon>Telluria group</taxon>
        <taxon>Duganella</taxon>
    </lineage>
</organism>
<evidence type="ECO:0000256" key="2">
    <source>
        <dbReference type="RuleBase" id="RU000363"/>
    </source>
</evidence>
<evidence type="ECO:0000256" key="1">
    <source>
        <dbReference type="ARBA" id="ARBA00006484"/>
    </source>
</evidence>
<dbReference type="AlphaFoldDB" id="A0A7X4GS51"/>
<evidence type="ECO:0000313" key="3">
    <source>
        <dbReference type="EMBL" id="MYM68638.1"/>
    </source>
</evidence>
<dbReference type="InterPro" id="IPR050259">
    <property type="entry name" value="SDR"/>
</dbReference>
<comment type="caution">
    <text evidence="3">The sequence shown here is derived from an EMBL/GenBank/DDBJ whole genome shotgun (WGS) entry which is preliminary data.</text>
</comment>
<reference evidence="3 4" key="1">
    <citation type="submission" date="2019-12" db="EMBL/GenBank/DDBJ databases">
        <title>Novel species isolated from a subtropical stream in China.</title>
        <authorList>
            <person name="Lu H."/>
        </authorList>
    </citation>
    <scope>NUCLEOTIDE SEQUENCE [LARGE SCALE GENOMIC DNA]</scope>
    <source>
        <strain evidence="3 4">FT55W</strain>
    </source>
</reference>